<evidence type="ECO:0008006" key="3">
    <source>
        <dbReference type="Google" id="ProtNLM"/>
    </source>
</evidence>
<gene>
    <name evidence="1" type="ORF">RS86_01935</name>
</gene>
<dbReference type="RefSeq" id="WP_045272017.1">
    <property type="nucleotide sequence ID" value="NZ_JYIX01000034.1"/>
</dbReference>
<evidence type="ECO:0000313" key="2">
    <source>
        <dbReference type="Proteomes" id="UP000033740"/>
    </source>
</evidence>
<dbReference type="EMBL" id="JYIX01000034">
    <property type="protein sequence ID" value="KJL33275.1"/>
    <property type="molecule type" value="Genomic_DNA"/>
</dbReference>
<keyword evidence="2" id="KW-1185">Reference proteome</keyword>
<dbReference type="STRING" id="582680.RS86_01935"/>
<protein>
    <recommendedName>
        <fullName evidence="3">Amino acid deaminase</fullName>
    </recommendedName>
</protein>
<dbReference type="AlphaFoldDB" id="A0A0F0LLY7"/>
<proteinExistence type="predicted"/>
<dbReference type="PATRIC" id="fig|582680.6.peg.2002"/>
<reference evidence="1 2" key="1">
    <citation type="submission" date="2015-02" db="EMBL/GenBank/DDBJ databases">
        <title>Draft genome sequences of ten Microbacterium spp. with emphasis on heavy metal contaminated environments.</title>
        <authorList>
            <person name="Corretto E."/>
        </authorList>
    </citation>
    <scope>NUCLEOTIDE SEQUENCE [LARGE SCALE GENOMIC DNA]</scope>
    <source>
        <strain evidence="1 2">ARN176</strain>
    </source>
</reference>
<name>A0A0F0LLY7_9MICO</name>
<accession>A0A0F0LLY7</accession>
<dbReference type="Proteomes" id="UP000033740">
    <property type="component" value="Unassembled WGS sequence"/>
</dbReference>
<comment type="caution">
    <text evidence="1">The sequence shown here is derived from an EMBL/GenBank/DDBJ whole genome shotgun (WGS) entry which is preliminary data.</text>
</comment>
<evidence type="ECO:0000313" key="1">
    <source>
        <dbReference type="EMBL" id="KJL33275.1"/>
    </source>
</evidence>
<organism evidence="1 2">
    <name type="scientific">Microbacterium azadirachtae</name>
    <dbReference type="NCBI Taxonomy" id="582680"/>
    <lineage>
        <taxon>Bacteria</taxon>
        <taxon>Bacillati</taxon>
        <taxon>Actinomycetota</taxon>
        <taxon>Actinomycetes</taxon>
        <taxon>Micrococcales</taxon>
        <taxon>Microbacteriaceae</taxon>
        <taxon>Microbacterium</taxon>
    </lineage>
</organism>
<sequence length="218" mass="22738">MGGIEDLDRAVAAAISAPSAAAEALEAIDGLVTAIDADRAAGLFGRWGLATAIDGRSREALLPQPLFEALHERAGLEATWPIGNAGLLQTYGSLLAPDATDDRNRERWLGAELATGLGLDGAHFVPREGSRTLLDRATEAAAVLLASGGEFSWYALAEGRATRAVLSHEHDGSRALAYAVAPAPGTSPLLVALLPVAEAETVRRDLDEAASRLRWNAA</sequence>